<dbReference type="EMBL" id="MU007030">
    <property type="protein sequence ID" value="KAF2431625.1"/>
    <property type="molecule type" value="Genomic_DNA"/>
</dbReference>
<dbReference type="GO" id="GO:0044550">
    <property type="term" value="P:secondary metabolite biosynthetic process"/>
    <property type="evidence" value="ECO:0007669"/>
    <property type="project" value="TreeGrafter"/>
</dbReference>
<protein>
    <recommendedName>
        <fullName evidence="3">Serine hydrolase domain-containing protein</fullName>
    </recommendedName>
</protein>
<feature type="non-terminal residue" evidence="4">
    <location>
        <position position="1"/>
    </location>
</feature>
<evidence type="ECO:0000256" key="1">
    <source>
        <dbReference type="ARBA" id="ARBA00005863"/>
    </source>
</evidence>
<dbReference type="GO" id="GO:0016787">
    <property type="term" value="F:hydrolase activity"/>
    <property type="evidence" value="ECO:0007669"/>
    <property type="project" value="UniProtKB-KW"/>
</dbReference>
<name>A0A9P4NTZ6_9PEZI</name>
<dbReference type="InterPro" id="IPR029058">
    <property type="entry name" value="AB_hydrolase_fold"/>
</dbReference>
<gene>
    <name evidence="4" type="ORF">EJ08DRAFT_586846</name>
</gene>
<dbReference type="OrthoDB" id="414698at2759"/>
<dbReference type="GO" id="GO:0005737">
    <property type="term" value="C:cytoplasm"/>
    <property type="evidence" value="ECO:0007669"/>
    <property type="project" value="TreeGrafter"/>
</dbReference>
<evidence type="ECO:0000259" key="3">
    <source>
        <dbReference type="Pfam" id="PF03959"/>
    </source>
</evidence>
<dbReference type="PANTHER" id="PTHR48070:SF3">
    <property type="entry name" value="ESTERASE DBAE-RELATED"/>
    <property type="match status" value="1"/>
</dbReference>
<dbReference type="Gene3D" id="3.40.50.1820">
    <property type="entry name" value="alpha/beta hydrolase"/>
    <property type="match status" value="1"/>
</dbReference>
<dbReference type="PANTHER" id="PTHR48070">
    <property type="entry name" value="ESTERASE OVCA2"/>
    <property type="match status" value="1"/>
</dbReference>
<keyword evidence="2" id="KW-0378">Hydrolase</keyword>
<dbReference type="SUPFAM" id="SSF53474">
    <property type="entry name" value="alpha/beta-Hydrolases"/>
    <property type="match status" value="1"/>
</dbReference>
<comment type="caution">
    <text evidence="4">The sequence shown here is derived from an EMBL/GenBank/DDBJ whole genome shotgun (WGS) entry which is preliminary data.</text>
</comment>
<dbReference type="InterPro" id="IPR050593">
    <property type="entry name" value="LovG"/>
</dbReference>
<dbReference type="GO" id="GO:0005634">
    <property type="term" value="C:nucleus"/>
    <property type="evidence" value="ECO:0007669"/>
    <property type="project" value="TreeGrafter"/>
</dbReference>
<sequence>IMESSNRKPAILCLHGGGTSATIYKIQTLRLRRALSSHFDFVFLNAPFITAAGPGVLPFFEDAGPFYSWEKPGDGGKTPKESIMIVEEAMKRRYAETRQPFTAVMGFSQGAKLGATVMLGHQRKQKQGRTLLEGPKFGIFLMGICPRKEDSERLCLPTIHVVGSNDVYREESKRLSAECCQQQTTTHVELPIGHHIPNAQAHIRELVVEIVRVYCRFL</sequence>
<dbReference type="Pfam" id="PF03959">
    <property type="entry name" value="FSH1"/>
    <property type="match status" value="1"/>
</dbReference>
<dbReference type="AlphaFoldDB" id="A0A9P4NTZ6"/>
<comment type="similarity">
    <text evidence="1">Belongs to the LovG family.</text>
</comment>
<evidence type="ECO:0000313" key="5">
    <source>
        <dbReference type="Proteomes" id="UP000800235"/>
    </source>
</evidence>
<evidence type="ECO:0000313" key="4">
    <source>
        <dbReference type="EMBL" id="KAF2431625.1"/>
    </source>
</evidence>
<reference evidence="4" key="1">
    <citation type="journal article" date="2020" name="Stud. Mycol.">
        <title>101 Dothideomycetes genomes: a test case for predicting lifestyles and emergence of pathogens.</title>
        <authorList>
            <person name="Haridas S."/>
            <person name="Albert R."/>
            <person name="Binder M."/>
            <person name="Bloem J."/>
            <person name="Labutti K."/>
            <person name="Salamov A."/>
            <person name="Andreopoulos B."/>
            <person name="Baker S."/>
            <person name="Barry K."/>
            <person name="Bills G."/>
            <person name="Bluhm B."/>
            <person name="Cannon C."/>
            <person name="Castanera R."/>
            <person name="Culley D."/>
            <person name="Daum C."/>
            <person name="Ezra D."/>
            <person name="Gonzalez J."/>
            <person name="Henrissat B."/>
            <person name="Kuo A."/>
            <person name="Liang C."/>
            <person name="Lipzen A."/>
            <person name="Lutzoni F."/>
            <person name="Magnuson J."/>
            <person name="Mondo S."/>
            <person name="Nolan M."/>
            <person name="Ohm R."/>
            <person name="Pangilinan J."/>
            <person name="Park H.-J."/>
            <person name="Ramirez L."/>
            <person name="Alfaro M."/>
            <person name="Sun H."/>
            <person name="Tritt A."/>
            <person name="Yoshinaga Y."/>
            <person name="Zwiers L.-H."/>
            <person name="Turgeon B."/>
            <person name="Goodwin S."/>
            <person name="Spatafora J."/>
            <person name="Crous P."/>
            <person name="Grigoriev I."/>
        </authorList>
    </citation>
    <scope>NUCLEOTIDE SEQUENCE</scope>
    <source>
        <strain evidence="4">CBS 130266</strain>
    </source>
</reference>
<dbReference type="Proteomes" id="UP000800235">
    <property type="component" value="Unassembled WGS sequence"/>
</dbReference>
<feature type="domain" description="Serine hydrolase" evidence="3">
    <location>
        <begin position="7"/>
        <end position="204"/>
    </location>
</feature>
<proteinExistence type="inferred from homology"/>
<keyword evidence="5" id="KW-1185">Reference proteome</keyword>
<organism evidence="4 5">
    <name type="scientific">Tothia fuscella</name>
    <dbReference type="NCBI Taxonomy" id="1048955"/>
    <lineage>
        <taxon>Eukaryota</taxon>
        <taxon>Fungi</taxon>
        <taxon>Dikarya</taxon>
        <taxon>Ascomycota</taxon>
        <taxon>Pezizomycotina</taxon>
        <taxon>Dothideomycetes</taxon>
        <taxon>Pleosporomycetidae</taxon>
        <taxon>Venturiales</taxon>
        <taxon>Cylindrosympodiaceae</taxon>
        <taxon>Tothia</taxon>
    </lineage>
</organism>
<evidence type="ECO:0000256" key="2">
    <source>
        <dbReference type="ARBA" id="ARBA00022801"/>
    </source>
</evidence>
<accession>A0A9P4NTZ6</accession>
<dbReference type="InterPro" id="IPR005645">
    <property type="entry name" value="FSH-like_dom"/>
</dbReference>